<reference evidence="1 2" key="2">
    <citation type="journal article" date="2022" name="Mar. Drugs">
        <title>Bioassay-Guided Fractionation Leads to the Detection of Cholic Acid Generated by the Rare Thalassomonas sp.</title>
        <authorList>
            <person name="Pheiffer F."/>
            <person name="Schneider Y.K."/>
            <person name="Hansen E.H."/>
            <person name="Andersen J.H."/>
            <person name="Isaksson J."/>
            <person name="Busche T."/>
            <person name="R C."/>
            <person name="Kalinowski J."/>
            <person name="Zyl L.V."/>
            <person name="Trindade M."/>
        </authorList>
    </citation>
    <scope>NUCLEOTIDE SEQUENCE [LARGE SCALE GENOMIC DNA]</scope>
    <source>
        <strain evidence="1 2">A5K-106</strain>
    </source>
</reference>
<proteinExistence type="predicted"/>
<reference evidence="1 2" key="1">
    <citation type="journal article" date="2015" name="Genome Announc.">
        <title>Draft Genome Sequences of Marine Isolates of Thalassomonas viridans and Thalassomonas actiniarum.</title>
        <authorList>
            <person name="Olonade I."/>
            <person name="van Zyl L.J."/>
            <person name="Trindade M."/>
        </authorList>
    </citation>
    <scope>NUCLEOTIDE SEQUENCE [LARGE SCALE GENOMIC DNA]</scope>
    <source>
        <strain evidence="1 2">A5K-106</strain>
    </source>
</reference>
<sequence length="108" mass="12042">MNKPLQIEQFEWSQSQPISQQLPYTFTNGLVFNGLNGQCGNCGQLIRPDDIHGSISTLSAERCLMVAKGYCYYCDTLTCFNFIIDQEGQAQVVDIEKSATAHNCTKPN</sequence>
<organism evidence="1 2">
    <name type="scientific">Thalassomonas actiniarum</name>
    <dbReference type="NCBI Taxonomy" id="485447"/>
    <lineage>
        <taxon>Bacteria</taxon>
        <taxon>Pseudomonadati</taxon>
        <taxon>Pseudomonadota</taxon>
        <taxon>Gammaproteobacteria</taxon>
        <taxon>Alteromonadales</taxon>
        <taxon>Colwelliaceae</taxon>
        <taxon>Thalassomonas</taxon>
    </lineage>
</organism>
<keyword evidence="2" id="KW-1185">Reference proteome</keyword>
<dbReference type="EMBL" id="CP059735">
    <property type="protein sequence ID" value="WDD97997.1"/>
    <property type="molecule type" value="Genomic_DNA"/>
</dbReference>
<dbReference type="RefSeq" id="WP_152646433.1">
    <property type="nucleotide sequence ID" value="NZ_CP059735.1"/>
</dbReference>
<protein>
    <submittedName>
        <fullName evidence="1">Uncharacterized protein</fullName>
    </submittedName>
</protein>
<dbReference type="Proteomes" id="UP000032568">
    <property type="component" value="Chromosome"/>
</dbReference>
<evidence type="ECO:0000313" key="2">
    <source>
        <dbReference type="Proteomes" id="UP000032568"/>
    </source>
</evidence>
<accession>A0AAE9YR30</accession>
<dbReference type="AlphaFoldDB" id="A0AAE9YR30"/>
<gene>
    <name evidence="1" type="ORF">SG35_022360</name>
</gene>
<dbReference type="KEGG" id="tact:SG35_022360"/>
<evidence type="ECO:0000313" key="1">
    <source>
        <dbReference type="EMBL" id="WDD97997.1"/>
    </source>
</evidence>
<name>A0AAE9YR30_9GAMM</name>